<organism evidence="5 6">
    <name type="scientific">Anopheles dirus</name>
    <dbReference type="NCBI Taxonomy" id="7168"/>
    <lineage>
        <taxon>Eukaryota</taxon>
        <taxon>Metazoa</taxon>
        <taxon>Ecdysozoa</taxon>
        <taxon>Arthropoda</taxon>
        <taxon>Hexapoda</taxon>
        <taxon>Insecta</taxon>
        <taxon>Pterygota</taxon>
        <taxon>Neoptera</taxon>
        <taxon>Endopterygota</taxon>
        <taxon>Diptera</taxon>
        <taxon>Nematocera</taxon>
        <taxon>Culicoidea</taxon>
        <taxon>Culicidae</taxon>
        <taxon>Anophelinae</taxon>
        <taxon>Anopheles</taxon>
    </lineage>
</organism>
<dbReference type="Pfam" id="PF00400">
    <property type="entry name" value="WD40"/>
    <property type="match status" value="6"/>
</dbReference>
<feature type="repeat" description="WD" evidence="3">
    <location>
        <begin position="12"/>
        <end position="42"/>
    </location>
</feature>
<dbReference type="CDD" id="cd00200">
    <property type="entry name" value="WD40"/>
    <property type="match status" value="1"/>
</dbReference>
<dbReference type="InterPro" id="IPR001680">
    <property type="entry name" value="WD40_rpt"/>
</dbReference>
<dbReference type="GO" id="GO:0016567">
    <property type="term" value="P:protein ubiquitination"/>
    <property type="evidence" value="ECO:0007669"/>
    <property type="project" value="InterPro"/>
</dbReference>
<keyword evidence="2" id="KW-0677">Repeat</keyword>
<keyword evidence="1 3" id="KW-0853">WD repeat</keyword>
<dbReference type="InterPro" id="IPR003613">
    <property type="entry name" value="Ubox_domain"/>
</dbReference>
<dbReference type="PANTHER" id="PTHR46573:SF1">
    <property type="entry name" value="WD REPEAT, SAM AND U-BOX DOMAIN-CONTAINING PROTEIN 1"/>
    <property type="match status" value="1"/>
</dbReference>
<dbReference type="Pfam" id="PF04564">
    <property type="entry name" value="U-box"/>
    <property type="match status" value="1"/>
</dbReference>
<dbReference type="SMART" id="SM00320">
    <property type="entry name" value="WD40"/>
    <property type="match status" value="6"/>
</dbReference>
<dbReference type="PROSITE" id="PS51698">
    <property type="entry name" value="U_BOX"/>
    <property type="match status" value="1"/>
</dbReference>
<feature type="repeat" description="WD" evidence="3">
    <location>
        <begin position="290"/>
        <end position="331"/>
    </location>
</feature>
<protein>
    <recommendedName>
        <fullName evidence="4">U-box domain-containing protein</fullName>
    </recommendedName>
</protein>
<evidence type="ECO:0000256" key="2">
    <source>
        <dbReference type="ARBA" id="ARBA00022737"/>
    </source>
</evidence>
<name>A0A182NHR0_9DIPT</name>
<dbReference type="STRING" id="7168.A0A182NHR0"/>
<dbReference type="SMART" id="SM00504">
    <property type="entry name" value="Ubox"/>
    <property type="match status" value="1"/>
</dbReference>
<dbReference type="SUPFAM" id="SSF57850">
    <property type="entry name" value="RING/U-box"/>
    <property type="match status" value="1"/>
</dbReference>
<dbReference type="Gene3D" id="3.30.40.10">
    <property type="entry name" value="Zinc/RING finger domain, C3HC4 (zinc finger)"/>
    <property type="match status" value="1"/>
</dbReference>
<dbReference type="PROSITE" id="PS50294">
    <property type="entry name" value="WD_REPEATS_REGION"/>
    <property type="match status" value="4"/>
</dbReference>
<evidence type="ECO:0000256" key="1">
    <source>
        <dbReference type="ARBA" id="ARBA00022574"/>
    </source>
</evidence>
<dbReference type="PROSITE" id="PS00678">
    <property type="entry name" value="WD_REPEATS_1"/>
    <property type="match status" value="2"/>
</dbReference>
<dbReference type="InterPro" id="IPR019775">
    <property type="entry name" value="WD40_repeat_CS"/>
</dbReference>
<dbReference type="GO" id="GO:0004842">
    <property type="term" value="F:ubiquitin-protein transferase activity"/>
    <property type="evidence" value="ECO:0007669"/>
    <property type="project" value="InterPro"/>
</dbReference>
<reference evidence="5" key="2">
    <citation type="submission" date="2020-05" db="UniProtKB">
        <authorList>
            <consortium name="EnsemblMetazoa"/>
        </authorList>
    </citation>
    <scope>IDENTIFICATION</scope>
    <source>
        <strain evidence="5">WRAIR2</strain>
    </source>
</reference>
<dbReference type="PROSITE" id="PS50082">
    <property type="entry name" value="WD_REPEATS_2"/>
    <property type="match status" value="4"/>
</dbReference>
<dbReference type="InterPro" id="IPR015943">
    <property type="entry name" value="WD40/YVTN_repeat-like_dom_sf"/>
</dbReference>
<dbReference type="InterPro" id="IPR052085">
    <property type="entry name" value="WD-SAM-U-box"/>
</dbReference>
<dbReference type="Gene3D" id="2.130.10.10">
    <property type="entry name" value="YVTN repeat-like/Quinoprotein amine dehydrogenase"/>
    <property type="match status" value="2"/>
</dbReference>
<keyword evidence="6" id="KW-1185">Reference proteome</keyword>
<dbReference type="PRINTS" id="PR00320">
    <property type="entry name" value="GPROTEINBRPT"/>
</dbReference>
<feature type="repeat" description="WD" evidence="3">
    <location>
        <begin position="58"/>
        <end position="99"/>
    </location>
</feature>
<accession>A0A182NHR0</accession>
<proteinExistence type="predicted"/>
<dbReference type="EnsemblMetazoa" id="ADIR007183-RA">
    <property type="protein sequence ID" value="ADIR007183-PA"/>
    <property type="gene ID" value="ADIR007183"/>
</dbReference>
<evidence type="ECO:0000313" key="6">
    <source>
        <dbReference type="Proteomes" id="UP000075884"/>
    </source>
</evidence>
<evidence type="ECO:0000313" key="5">
    <source>
        <dbReference type="EnsemblMetazoa" id="ADIR007183-PA"/>
    </source>
</evidence>
<reference evidence="6" key="1">
    <citation type="submission" date="2013-03" db="EMBL/GenBank/DDBJ databases">
        <title>The Genome Sequence of Anopheles dirus WRAIR2.</title>
        <authorList>
            <consortium name="The Broad Institute Genomics Platform"/>
            <person name="Neafsey D.E."/>
            <person name="Walton C."/>
            <person name="Walker B."/>
            <person name="Young S.K."/>
            <person name="Zeng Q."/>
            <person name="Gargeya S."/>
            <person name="Fitzgerald M."/>
            <person name="Haas B."/>
            <person name="Abouelleil A."/>
            <person name="Allen A.W."/>
            <person name="Alvarado L."/>
            <person name="Arachchi H.M."/>
            <person name="Berlin A.M."/>
            <person name="Chapman S.B."/>
            <person name="Gainer-Dewar J."/>
            <person name="Goldberg J."/>
            <person name="Griggs A."/>
            <person name="Gujja S."/>
            <person name="Hansen M."/>
            <person name="Howarth C."/>
            <person name="Imamovic A."/>
            <person name="Ireland A."/>
            <person name="Larimer J."/>
            <person name="McCowan C."/>
            <person name="Murphy C."/>
            <person name="Pearson M."/>
            <person name="Poon T.W."/>
            <person name="Priest M."/>
            <person name="Roberts A."/>
            <person name="Saif S."/>
            <person name="Shea T."/>
            <person name="Sisk P."/>
            <person name="Sykes S."/>
            <person name="Wortman J."/>
            <person name="Nusbaum C."/>
            <person name="Birren B."/>
        </authorList>
    </citation>
    <scope>NUCLEOTIDE SEQUENCE [LARGE SCALE GENOMIC DNA]</scope>
    <source>
        <strain evidence="6">WRAIR2</strain>
    </source>
</reference>
<feature type="repeat" description="WD" evidence="3">
    <location>
        <begin position="249"/>
        <end position="281"/>
    </location>
</feature>
<dbReference type="SUPFAM" id="SSF50978">
    <property type="entry name" value="WD40 repeat-like"/>
    <property type="match status" value="1"/>
</dbReference>
<dbReference type="AlphaFoldDB" id="A0A182NHR0"/>
<evidence type="ECO:0000259" key="4">
    <source>
        <dbReference type="PROSITE" id="PS51698"/>
    </source>
</evidence>
<sequence>MCASKTTILQKLTAHTSDVTSLDFYGNALLATGSSDKTVRLWRWLVGSGFREEPYSPLLGHRYGVTSVRVSPKGAVLASASVDGTVILWNLSNGEISNVLNQEGGEAIRACIFSPNGSTIVSSDDNGSVCIWGQDKLLKSHVKVHDEAVHTIAFSSDSDILLTACTLGNVRLYAVENDFAAADKCSLIYTVATCGTDHYIKIWRIFFMPNNIDRSRRSRLIPTSPQEHFAGQSTIYSTEVMNASCVQTISAHGSSVTCVRFNPTGTLLFSCSLDKTIKLWNQQGTCLKTLSEHSRYVNCLAINSDSSVIASGSNDRTVVVWDLTGGLSLQSHITGIRSLLFSLAVKSVDIPQEFTCPITHELMKDPVYAEDGFTYERSAIREWFTREKAVSPMTNLELTTDELVENGKLKQQIENYMRSTDADVGGVN</sequence>
<dbReference type="CDD" id="cd16655">
    <property type="entry name" value="RING-Ubox_WDSUB1-like"/>
    <property type="match status" value="1"/>
</dbReference>
<dbReference type="PANTHER" id="PTHR46573">
    <property type="entry name" value="WD REPEAT, SAM AND U-BOX DOMAIN-CONTAINING PROTEIN 1"/>
    <property type="match status" value="1"/>
</dbReference>
<dbReference type="Proteomes" id="UP000075884">
    <property type="component" value="Unassembled WGS sequence"/>
</dbReference>
<dbReference type="InterPro" id="IPR013083">
    <property type="entry name" value="Znf_RING/FYVE/PHD"/>
</dbReference>
<dbReference type="VEuPathDB" id="VectorBase:ADIR007183"/>
<evidence type="ECO:0000256" key="3">
    <source>
        <dbReference type="PROSITE-ProRule" id="PRU00221"/>
    </source>
</evidence>
<feature type="domain" description="U-box" evidence="4">
    <location>
        <begin position="349"/>
        <end position="423"/>
    </location>
</feature>
<dbReference type="InterPro" id="IPR036322">
    <property type="entry name" value="WD40_repeat_dom_sf"/>
</dbReference>
<dbReference type="InterPro" id="IPR020472">
    <property type="entry name" value="WD40_PAC1"/>
</dbReference>